<sequence>MRSKSKPVKMVDHATKQTGQDVNKRTVEDVKKRKTKRKRKPDRFILDQQGDSRPAKVSSSSKTRPEDTLGHDPLREKERDLVADLFGDDGEPQDTAETLLAGQEEAEQVEVKAKPGQQQGEQPPTIPHDPFDVHQPDEPKQRRPAWTDEDDQAIRVRDVVAGMDRARGSRGIREESEEQYSHTLQQKFSQTVGGSPDWARLHQPGAEQDTEEGGLVKGTGDYLAHGRSVKLDKKRLDFKKQLDLNYASRTEGSIISAAEFNPKHHVALVAGFSGDVVGAVSLFKYAKFLCDGRRFVAGSNKCNYFYMYDLEAAQQTRIPSNLGRDGHNMKDVLVSPDEELLVFVGKNGQLHLFDGGCLSHVDTLHASGDVTAATFNSSGSRMYTHTKGDVCVWDMNARTCIHRFYDDGCIGGTSIAVSPNNQYLACGSSSGVVNVYDLASATSPSPAPVKVMTRLRTSVSALLFNSSSEILASASDLVQNAIKLAHLPSMTYFENFPDPSADLRRIHVINFSPQSGYLAVGMGCKPLPNQSMSGYYWSPWPGTQNPL</sequence>
<dbReference type="InterPro" id="IPR001680">
    <property type="entry name" value="WD40_rpt"/>
</dbReference>
<dbReference type="PANTHER" id="PTHR18359">
    <property type="entry name" value="WD-REPEAT PROTEIN-RELATED"/>
    <property type="match status" value="1"/>
</dbReference>
<evidence type="ECO:0000256" key="3">
    <source>
        <dbReference type="ARBA" id="ARBA00022574"/>
    </source>
</evidence>
<dbReference type="GO" id="GO:0006364">
    <property type="term" value="P:rRNA processing"/>
    <property type="evidence" value="ECO:0007669"/>
    <property type="project" value="UniProtKB-KW"/>
</dbReference>
<evidence type="ECO:0000256" key="6">
    <source>
        <dbReference type="ARBA" id="ARBA00025767"/>
    </source>
</evidence>
<evidence type="ECO:0000256" key="4">
    <source>
        <dbReference type="ARBA" id="ARBA00022737"/>
    </source>
</evidence>
<dbReference type="InterPro" id="IPR045161">
    <property type="entry name" value="Utp18"/>
</dbReference>
<evidence type="ECO:0000256" key="1">
    <source>
        <dbReference type="ARBA" id="ARBA00004604"/>
    </source>
</evidence>
<comment type="similarity">
    <text evidence="6">Belongs to the WD repeat UTP18 family.</text>
</comment>
<dbReference type="Proteomes" id="UP000770661">
    <property type="component" value="Unassembled WGS sequence"/>
</dbReference>
<name>A0A8J4YNS8_CHIOP</name>
<evidence type="ECO:0000256" key="7">
    <source>
        <dbReference type="SAM" id="MobiDB-lite"/>
    </source>
</evidence>
<gene>
    <name evidence="8" type="primary">Utp18</name>
    <name evidence="8" type="ORF">GWK47_034714</name>
</gene>
<dbReference type="SUPFAM" id="SSF50978">
    <property type="entry name" value="WD40 repeat-like"/>
    <property type="match status" value="1"/>
</dbReference>
<dbReference type="SMART" id="SM00320">
    <property type="entry name" value="WD40"/>
    <property type="match status" value="4"/>
</dbReference>
<dbReference type="Gene3D" id="2.130.10.10">
    <property type="entry name" value="YVTN repeat-like/Quinoprotein amine dehydrogenase"/>
    <property type="match status" value="1"/>
</dbReference>
<keyword evidence="2" id="KW-0698">rRNA processing</keyword>
<evidence type="ECO:0000256" key="5">
    <source>
        <dbReference type="ARBA" id="ARBA00023242"/>
    </source>
</evidence>
<organism evidence="8 9">
    <name type="scientific">Chionoecetes opilio</name>
    <name type="common">Atlantic snow crab</name>
    <name type="synonym">Cancer opilio</name>
    <dbReference type="NCBI Taxonomy" id="41210"/>
    <lineage>
        <taxon>Eukaryota</taxon>
        <taxon>Metazoa</taxon>
        <taxon>Ecdysozoa</taxon>
        <taxon>Arthropoda</taxon>
        <taxon>Crustacea</taxon>
        <taxon>Multicrustacea</taxon>
        <taxon>Malacostraca</taxon>
        <taxon>Eumalacostraca</taxon>
        <taxon>Eucarida</taxon>
        <taxon>Decapoda</taxon>
        <taxon>Pleocyemata</taxon>
        <taxon>Brachyura</taxon>
        <taxon>Eubrachyura</taxon>
        <taxon>Majoidea</taxon>
        <taxon>Majidae</taxon>
        <taxon>Chionoecetes</taxon>
    </lineage>
</organism>
<comment type="caution">
    <text evidence="8">The sequence shown here is derived from an EMBL/GenBank/DDBJ whole genome shotgun (WGS) entry which is preliminary data.</text>
</comment>
<feature type="compositionally biased region" description="Basic and acidic residues" evidence="7">
    <location>
        <begin position="22"/>
        <end position="31"/>
    </location>
</feature>
<feature type="region of interest" description="Disordered" evidence="7">
    <location>
        <begin position="1"/>
        <end position="148"/>
    </location>
</feature>
<dbReference type="EMBL" id="JACEEZ010003422">
    <property type="protein sequence ID" value="KAG0727406.1"/>
    <property type="molecule type" value="Genomic_DNA"/>
</dbReference>
<accession>A0A8J4YNS8</accession>
<dbReference type="GO" id="GO:0034388">
    <property type="term" value="C:Pwp2p-containing subcomplex of 90S preribosome"/>
    <property type="evidence" value="ECO:0007669"/>
    <property type="project" value="TreeGrafter"/>
</dbReference>
<keyword evidence="3" id="KW-0853">WD repeat</keyword>
<keyword evidence="9" id="KW-1185">Reference proteome</keyword>
<feature type="compositionally biased region" description="Basic and acidic residues" evidence="7">
    <location>
        <begin position="63"/>
        <end position="82"/>
    </location>
</feature>
<dbReference type="InterPro" id="IPR036322">
    <property type="entry name" value="WD40_repeat_dom_sf"/>
</dbReference>
<comment type="subcellular location">
    <subcellularLocation>
        <location evidence="1">Nucleus</location>
        <location evidence="1">Nucleolus</location>
    </subcellularLocation>
</comment>
<dbReference type="InterPro" id="IPR015943">
    <property type="entry name" value="WD40/YVTN_repeat-like_dom_sf"/>
</dbReference>
<proteinExistence type="inferred from homology"/>
<keyword evidence="4" id="KW-0677">Repeat</keyword>
<evidence type="ECO:0000313" key="9">
    <source>
        <dbReference type="Proteomes" id="UP000770661"/>
    </source>
</evidence>
<dbReference type="AlphaFoldDB" id="A0A8J4YNS8"/>
<evidence type="ECO:0000256" key="2">
    <source>
        <dbReference type="ARBA" id="ARBA00022552"/>
    </source>
</evidence>
<feature type="compositionally biased region" description="Basic and acidic residues" evidence="7">
    <location>
        <begin position="129"/>
        <end position="141"/>
    </location>
</feature>
<dbReference type="GO" id="GO:0032040">
    <property type="term" value="C:small-subunit processome"/>
    <property type="evidence" value="ECO:0007669"/>
    <property type="project" value="TreeGrafter"/>
</dbReference>
<evidence type="ECO:0000313" key="8">
    <source>
        <dbReference type="EMBL" id="KAG0727406.1"/>
    </source>
</evidence>
<dbReference type="PANTHER" id="PTHR18359:SF0">
    <property type="entry name" value="U3 SMALL NUCLEOLAR RNA-ASSOCIATED PROTEIN 18 HOMOLOG"/>
    <property type="match status" value="1"/>
</dbReference>
<reference evidence="8" key="1">
    <citation type="submission" date="2020-07" db="EMBL/GenBank/DDBJ databases">
        <title>The High-quality genome of the commercially important snow crab, Chionoecetes opilio.</title>
        <authorList>
            <person name="Jeong J.-H."/>
            <person name="Ryu S."/>
        </authorList>
    </citation>
    <scope>NUCLEOTIDE SEQUENCE</scope>
    <source>
        <strain evidence="8">MADBK_172401_WGS</strain>
        <tissue evidence="8">Digestive gland</tissue>
    </source>
</reference>
<keyword evidence="5" id="KW-0539">Nucleus</keyword>
<protein>
    <submittedName>
        <fullName evidence="8">U3 small nucleolar RNA-associated protein 18</fullName>
    </submittedName>
</protein>
<dbReference type="OrthoDB" id="1935146at2759"/>
<dbReference type="Pfam" id="PF00400">
    <property type="entry name" value="WD40"/>
    <property type="match status" value="1"/>
</dbReference>
<feature type="compositionally biased region" description="Basic residues" evidence="7">
    <location>
        <begin position="32"/>
        <end position="41"/>
    </location>
</feature>